<dbReference type="InterPro" id="IPR000182">
    <property type="entry name" value="GNAT_dom"/>
</dbReference>
<dbReference type="PANTHER" id="PTHR43072">
    <property type="entry name" value="N-ACETYLTRANSFERASE"/>
    <property type="match status" value="1"/>
</dbReference>
<dbReference type="RefSeq" id="WP_184042660.1">
    <property type="nucleotide sequence ID" value="NZ_JACIGK010000003.1"/>
</dbReference>
<gene>
    <name evidence="2" type="ORF">GGD89_000655</name>
</gene>
<dbReference type="PROSITE" id="PS51186">
    <property type="entry name" value="GNAT"/>
    <property type="match status" value="1"/>
</dbReference>
<dbReference type="InterPro" id="IPR016181">
    <property type="entry name" value="Acyl_CoA_acyltransferase"/>
</dbReference>
<accession>A0A7W6RAQ9</accession>
<keyword evidence="2" id="KW-0012">Acyltransferase</keyword>
<evidence type="ECO:0000259" key="1">
    <source>
        <dbReference type="PROSITE" id="PS51186"/>
    </source>
</evidence>
<dbReference type="Proteomes" id="UP000554286">
    <property type="component" value="Unassembled WGS sequence"/>
</dbReference>
<dbReference type="Pfam" id="PF13420">
    <property type="entry name" value="Acetyltransf_4"/>
    <property type="match status" value="1"/>
</dbReference>
<dbReference type="GO" id="GO:0102971">
    <property type="term" value="F:phosphinothricin N-acetyltransferase activity"/>
    <property type="evidence" value="ECO:0007669"/>
    <property type="project" value="UniProtKB-EC"/>
</dbReference>
<dbReference type="AlphaFoldDB" id="A0A7W6RAQ9"/>
<name>A0A7W6RAQ9_9PROT</name>
<organism evidence="2 3">
    <name type="scientific">Roseospira visakhapatnamensis</name>
    <dbReference type="NCBI Taxonomy" id="390880"/>
    <lineage>
        <taxon>Bacteria</taxon>
        <taxon>Pseudomonadati</taxon>
        <taxon>Pseudomonadota</taxon>
        <taxon>Alphaproteobacteria</taxon>
        <taxon>Rhodospirillales</taxon>
        <taxon>Rhodospirillaceae</taxon>
        <taxon>Roseospira</taxon>
    </lineage>
</organism>
<dbReference type="PANTHER" id="PTHR43072:SF8">
    <property type="entry name" value="ACYLTRANSFERASE FABY-RELATED"/>
    <property type="match status" value="1"/>
</dbReference>
<evidence type="ECO:0000313" key="2">
    <source>
        <dbReference type="EMBL" id="MBB4265044.1"/>
    </source>
</evidence>
<proteinExistence type="predicted"/>
<protein>
    <submittedName>
        <fullName evidence="2">Phosphinothricin acetyltransferase</fullName>
        <ecNumber evidence="2">2.3.1.183</ecNumber>
    </submittedName>
</protein>
<keyword evidence="2" id="KW-0808">Transferase</keyword>
<dbReference type="Gene3D" id="3.40.630.30">
    <property type="match status" value="1"/>
</dbReference>
<dbReference type="SUPFAM" id="SSF55729">
    <property type="entry name" value="Acyl-CoA N-acyltransferases (Nat)"/>
    <property type="match status" value="1"/>
</dbReference>
<feature type="domain" description="N-acetyltransferase" evidence="1">
    <location>
        <begin position="18"/>
        <end position="184"/>
    </location>
</feature>
<sequence length="190" mass="20265">MSVDPASPVSTTRPPPAVHIAEATARDAADIQALYAHHVRHGTATFETEPPPVDEMALRIAAVRDQHLPYLTARAAATGALLGYAYAGPFRARAAYRHTVEDSIYLAPQAAGQGLGTRLLADLIDRCQARGDIHQMIAVITSPGSEASVALHRRLGFQVVGTLVAVGRKNGRWLDTLYMQREIGAGTPPA</sequence>
<dbReference type="EMBL" id="JACIGK010000003">
    <property type="protein sequence ID" value="MBB4265044.1"/>
    <property type="molecule type" value="Genomic_DNA"/>
</dbReference>
<keyword evidence="3" id="KW-1185">Reference proteome</keyword>
<dbReference type="EC" id="2.3.1.183" evidence="2"/>
<comment type="caution">
    <text evidence="2">The sequence shown here is derived from an EMBL/GenBank/DDBJ whole genome shotgun (WGS) entry which is preliminary data.</text>
</comment>
<evidence type="ECO:0000313" key="3">
    <source>
        <dbReference type="Proteomes" id="UP000554286"/>
    </source>
</evidence>
<dbReference type="CDD" id="cd04301">
    <property type="entry name" value="NAT_SF"/>
    <property type="match status" value="1"/>
</dbReference>
<reference evidence="2 3" key="1">
    <citation type="submission" date="2020-08" db="EMBL/GenBank/DDBJ databases">
        <title>Genome sequencing of Purple Non-Sulfur Bacteria from various extreme environments.</title>
        <authorList>
            <person name="Mayer M."/>
        </authorList>
    </citation>
    <scope>NUCLEOTIDE SEQUENCE [LARGE SCALE GENOMIC DNA]</scope>
    <source>
        <strain evidence="2 3">JA131</strain>
    </source>
</reference>